<dbReference type="eggNOG" id="COG4585">
    <property type="taxonomic scope" value="Bacteria"/>
</dbReference>
<dbReference type="Pfam" id="PF13581">
    <property type="entry name" value="HATPase_c_2"/>
    <property type="match status" value="1"/>
</dbReference>
<evidence type="ECO:0000259" key="5">
    <source>
        <dbReference type="Pfam" id="PF13581"/>
    </source>
</evidence>
<dbReference type="OrthoDB" id="144293at2"/>
<comment type="caution">
    <text evidence="6">The sequence shown here is derived from an EMBL/GenBank/DDBJ whole genome shotgun (WGS) entry which is preliminary data.</text>
</comment>
<keyword evidence="4" id="KW-0472">Membrane</keyword>
<keyword evidence="4" id="KW-1133">Transmembrane helix</keyword>
<feature type="transmembrane region" description="Helical" evidence="4">
    <location>
        <begin position="12"/>
        <end position="30"/>
    </location>
</feature>
<dbReference type="Proteomes" id="UP000035009">
    <property type="component" value="Unassembled WGS sequence"/>
</dbReference>
<dbReference type="GO" id="GO:0016301">
    <property type="term" value="F:kinase activity"/>
    <property type="evidence" value="ECO:0007669"/>
    <property type="project" value="UniProtKB-KW"/>
</dbReference>
<dbReference type="EMBL" id="BAOP01000002">
    <property type="protein sequence ID" value="GAC78155.1"/>
    <property type="molecule type" value="Genomic_DNA"/>
</dbReference>
<keyword evidence="2 6" id="KW-0418">Kinase</keyword>
<dbReference type="AlphaFoldDB" id="M3UG06"/>
<dbReference type="InterPro" id="IPR050482">
    <property type="entry name" value="Sensor_HK_TwoCompSys"/>
</dbReference>
<dbReference type="InterPro" id="IPR036890">
    <property type="entry name" value="HATPase_C_sf"/>
</dbReference>
<evidence type="ECO:0000256" key="1">
    <source>
        <dbReference type="ARBA" id="ARBA00022679"/>
    </source>
</evidence>
<dbReference type="GO" id="GO:0000160">
    <property type="term" value="P:phosphorelay signal transduction system"/>
    <property type="evidence" value="ECO:0007669"/>
    <property type="project" value="UniProtKB-KW"/>
</dbReference>
<sequence>MTAAQRASEHDRILVAMARFIGAGFCAYLLTSLPLIGQPPGLTAGWFTPVGLLLAFGPGLALLAVSFVPPFRRFIAPLAMACAVGYLAASALWFAAWSGTVVDAERVSWLMSFSGLPSMAWILVRPIREAVVVLAASSAIAAVITDVARSDVIESNVVIETVFPIAFTLSFMLAAGQVVRTGALLDRTRASAIAAVTESAAATARTTERERMNALIHDQVIATLLAATVVAPDEDKRGRQARIAVAELESTAGQTKQSVAEYSGLEAVARIRGAASAIDHGVPVVVEQEERARTAGVPAAAVDAFVEATGEALRNSLRHAGPNTDRMIVVRSVVDALFVSVTDDGVGFDPGKVPPERLGIEVSVRRRVAAVDGAWTRLRAEPGTGVTVQMGWAA</sequence>
<feature type="transmembrane region" description="Helical" evidence="4">
    <location>
        <begin position="161"/>
        <end position="179"/>
    </location>
</feature>
<reference evidence="6 7" key="1">
    <citation type="submission" date="2013-02" db="EMBL/GenBank/DDBJ databases">
        <title>Whole genome shotgun sequence of Gordonia malaquae NBRC 108250.</title>
        <authorList>
            <person name="Yoshida I."/>
            <person name="Hosoyama A."/>
            <person name="Tsuchikane K."/>
            <person name="Ando Y."/>
            <person name="Baba S."/>
            <person name="Ohji S."/>
            <person name="Hamada M."/>
            <person name="Tamura T."/>
            <person name="Yamazoe A."/>
            <person name="Yamazaki S."/>
            <person name="Fujita N."/>
        </authorList>
    </citation>
    <scope>NUCLEOTIDE SEQUENCE [LARGE SCALE GENOMIC DNA]</scope>
    <source>
        <strain evidence="6 7">NBRC 108250</strain>
    </source>
</reference>
<organism evidence="6 7">
    <name type="scientific">Gordonia malaquae NBRC 108250</name>
    <dbReference type="NCBI Taxonomy" id="1223542"/>
    <lineage>
        <taxon>Bacteria</taxon>
        <taxon>Bacillati</taxon>
        <taxon>Actinomycetota</taxon>
        <taxon>Actinomycetes</taxon>
        <taxon>Mycobacteriales</taxon>
        <taxon>Gordoniaceae</taxon>
        <taxon>Gordonia</taxon>
    </lineage>
</organism>
<evidence type="ECO:0000313" key="6">
    <source>
        <dbReference type="EMBL" id="GAC78155.1"/>
    </source>
</evidence>
<keyword evidence="1" id="KW-0808">Transferase</keyword>
<dbReference type="InterPro" id="IPR003594">
    <property type="entry name" value="HATPase_dom"/>
</dbReference>
<keyword evidence="7" id="KW-1185">Reference proteome</keyword>
<feature type="transmembrane region" description="Helical" evidence="4">
    <location>
        <begin position="50"/>
        <end position="68"/>
    </location>
</feature>
<dbReference type="Gene3D" id="3.30.565.10">
    <property type="entry name" value="Histidine kinase-like ATPase, C-terminal domain"/>
    <property type="match status" value="1"/>
</dbReference>
<feature type="transmembrane region" description="Helical" evidence="4">
    <location>
        <begin position="131"/>
        <end position="149"/>
    </location>
</feature>
<evidence type="ECO:0000256" key="3">
    <source>
        <dbReference type="ARBA" id="ARBA00023012"/>
    </source>
</evidence>
<dbReference type="STRING" id="410332.SAMN04488550_3548"/>
<dbReference type="PANTHER" id="PTHR24421:SF61">
    <property type="entry name" value="OXYGEN SENSOR HISTIDINE KINASE NREB"/>
    <property type="match status" value="1"/>
</dbReference>
<proteinExistence type="predicted"/>
<keyword evidence="3" id="KW-0902">Two-component regulatory system</keyword>
<keyword evidence="4" id="KW-0812">Transmembrane</keyword>
<accession>M3UG06</accession>
<evidence type="ECO:0000256" key="2">
    <source>
        <dbReference type="ARBA" id="ARBA00022777"/>
    </source>
</evidence>
<dbReference type="SUPFAM" id="SSF55874">
    <property type="entry name" value="ATPase domain of HSP90 chaperone/DNA topoisomerase II/histidine kinase"/>
    <property type="match status" value="1"/>
</dbReference>
<protein>
    <submittedName>
        <fullName evidence="6">Putative two-component histidine kinase</fullName>
    </submittedName>
</protein>
<dbReference type="PANTHER" id="PTHR24421">
    <property type="entry name" value="NITRATE/NITRITE SENSOR PROTEIN NARX-RELATED"/>
    <property type="match status" value="1"/>
</dbReference>
<name>M3UG06_GORML</name>
<feature type="transmembrane region" description="Helical" evidence="4">
    <location>
        <begin position="75"/>
        <end position="95"/>
    </location>
</feature>
<evidence type="ECO:0000256" key="4">
    <source>
        <dbReference type="SAM" id="Phobius"/>
    </source>
</evidence>
<evidence type="ECO:0000313" key="7">
    <source>
        <dbReference type="Proteomes" id="UP000035009"/>
    </source>
</evidence>
<gene>
    <name evidence="6" type="ORF">GM1_002_01330</name>
</gene>
<feature type="domain" description="Histidine kinase/HSP90-like ATPase" evidence="5">
    <location>
        <begin position="289"/>
        <end position="358"/>
    </location>
</feature>
<dbReference type="RefSeq" id="WP_008375980.1">
    <property type="nucleotide sequence ID" value="NZ_BAOP01000002.1"/>
</dbReference>
<feature type="transmembrane region" description="Helical" evidence="4">
    <location>
        <begin position="107"/>
        <end position="124"/>
    </location>
</feature>